<dbReference type="PANTHER" id="PTHR38480:SF1">
    <property type="entry name" value="SLR0254 PROTEIN"/>
    <property type="match status" value="1"/>
</dbReference>
<evidence type="ECO:0000259" key="6">
    <source>
        <dbReference type="Pfam" id="PF06271"/>
    </source>
</evidence>
<feature type="domain" description="RDD" evidence="6">
    <location>
        <begin position="35"/>
        <end position="173"/>
    </location>
</feature>
<keyword evidence="2 5" id="KW-0812">Transmembrane</keyword>
<name>A0A561VM69_ACTTI</name>
<dbReference type="Proteomes" id="UP000320239">
    <property type="component" value="Unassembled WGS sequence"/>
</dbReference>
<organism evidence="7 8">
    <name type="scientific">Actinoplanes teichomyceticus</name>
    <dbReference type="NCBI Taxonomy" id="1867"/>
    <lineage>
        <taxon>Bacteria</taxon>
        <taxon>Bacillati</taxon>
        <taxon>Actinomycetota</taxon>
        <taxon>Actinomycetes</taxon>
        <taxon>Micromonosporales</taxon>
        <taxon>Micromonosporaceae</taxon>
        <taxon>Actinoplanes</taxon>
    </lineage>
</organism>
<reference evidence="7 8" key="1">
    <citation type="submission" date="2019-06" db="EMBL/GenBank/DDBJ databases">
        <title>Sequencing the genomes of 1000 actinobacteria strains.</title>
        <authorList>
            <person name="Klenk H.-P."/>
        </authorList>
    </citation>
    <scope>NUCLEOTIDE SEQUENCE [LARGE SCALE GENOMIC DNA]</scope>
    <source>
        <strain evidence="7 8">DSM 43866</strain>
    </source>
</reference>
<keyword evidence="4 5" id="KW-0472">Membrane</keyword>
<dbReference type="EMBL" id="VIWY01000005">
    <property type="protein sequence ID" value="TWG12718.1"/>
    <property type="molecule type" value="Genomic_DNA"/>
</dbReference>
<keyword evidence="8" id="KW-1185">Reference proteome</keyword>
<dbReference type="GO" id="GO:0016020">
    <property type="term" value="C:membrane"/>
    <property type="evidence" value="ECO:0007669"/>
    <property type="project" value="UniProtKB-SubCell"/>
</dbReference>
<proteinExistence type="predicted"/>
<feature type="transmembrane region" description="Helical" evidence="5">
    <location>
        <begin position="81"/>
        <end position="98"/>
    </location>
</feature>
<evidence type="ECO:0000313" key="8">
    <source>
        <dbReference type="Proteomes" id="UP000320239"/>
    </source>
</evidence>
<comment type="caution">
    <text evidence="7">The sequence shown here is derived from an EMBL/GenBank/DDBJ whole genome shotgun (WGS) entry which is preliminary data.</text>
</comment>
<dbReference type="InterPro" id="IPR010432">
    <property type="entry name" value="RDD"/>
</dbReference>
<dbReference type="Pfam" id="PF06271">
    <property type="entry name" value="RDD"/>
    <property type="match status" value="1"/>
</dbReference>
<evidence type="ECO:0000256" key="3">
    <source>
        <dbReference type="ARBA" id="ARBA00022989"/>
    </source>
</evidence>
<gene>
    <name evidence="7" type="ORF">FHX34_105586</name>
</gene>
<feature type="transmembrane region" description="Helical" evidence="5">
    <location>
        <begin position="42"/>
        <end position="69"/>
    </location>
</feature>
<keyword evidence="3 5" id="KW-1133">Transmembrane helix</keyword>
<evidence type="ECO:0000256" key="5">
    <source>
        <dbReference type="SAM" id="Phobius"/>
    </source>
</evidence>
<protein>
    <submittedName>
        <fullName evidence="7">Putative RDD family membrane protein YckC</fullName>
    </submittedName>
</protein>
<dbReference type="AlphaFoldDB" id="A0A561VM69"/>
<accession>A0A561VM69</accession>
<evidence type="ECO:0000313" key="7">
    <source>
        <dbReference type="EMBL" id="TWG12718.1"/>
    </source>
</evidence>
<evidence type="ECO:0000256" key="2">
    <source>
        <dbReference type="ARBA" id="ARBA00022692"/>
    </source>
</evidence>
<dbReference type="PANTHER" id="PTHR38480">
    <property type="entry name" value="SLR0254 PROTEIN"/>
    <property type="match status" value="1"/>
</dbReference>
<comment type="subcellular location">
    <subcellularLocation>
        <location evidence="1">Membrane</location>
        <topology evidence="1">Multi-pass membrane protein</topology>
    </subcellularLocation>
</comment>
<sequence>MVFTVRVSVAVPAAAPGGAGDLVTAEAVALDLRPARLGSRAVALLIDILVQAAIGGCLMLLAGVTVAILPERVVDDALVGTVWRVLIVLVLLAYPTIVETRTNGRSPGKAAMGLRVIREDGGPIRVRHAFTRALVGFTVEWPGLLLPFVTWAGSLTTMIASGRGRRLGDLAAGTLVVHERRPAPSRFVPGMPADLQAWAATADLSAIDDELAGAVRQYLSRAPELREPHFGTLQRMLAAEVEARVSPPPPAGTPPWLVLSAVLAERRRRYAAQLAAGRLVTERVLPGFGRRPLHPPIPAVRRASPLR</sequence>
<evidence type="ECO:0000256" key="1">
    <source>
        <dbReference type="ARBA" id="ARBA00004141"/>
    </source>
</evidence>
<evidence type="ECO:0000256" key="4">
    <source>
        <dbReference type="ARBA" id="ARBA00023136"/>
    </source>
</evidence>